<dbReference type="PANTHER" id="PTHR28254:SF1">
    <property type="entry name" value="CYTOCHROME B-C1 COMPLEX SUBUNIT 10, MITOCHONDRIAL"/>
    <property type="match status" value="1"/>
</dbReference>
<dbReference type="PANTHER" id="PTHR28254">
    <property type="entry name" value="CYTOCHROME B-C1 COMPLEX SUBUNIT 10"/>
    <property type="match status" value="1"/>
</dbReference>
<dbReference type="eggNOG" id="ENOG502SBV5">
    <property type="taxonomic scope" value="Eukaryota"/>
</dbReference>
<dbReference type="GeneID" id="25977404"/>
<dbReference type="OrthoDB" id="2391627at2759"/>
<dbReference type="STRING" id="655863.F0X889"/>
<dbReference type="InParanoid" id="F0X889"/>
<keyword evidence="2" id="KW-1185">Reference proteome</keyword>
<evidence type="ECO:0000313" key="2">
    <source>
        <dbReference type="Proteomes" id="UP000007796"/>
    </source>
</evidence>
<dbReference type="InterPro" id="IPR019182">
    <property type="entry name" value="Cytochrome_b-c1_su10_fun"/>
</dbReference>
<dbReference type="AlphaFoldDB" id="F0X889"/>
<evidence type="ECO:0000313" key="1">
    <source>
        <dbReference type="EMBL" id="EFX06148.1"/>
    </source>
</evidence>
<proteinExistence type="predicted"/>
<dbReference type="Pfam" id="PF09796">
    <property type="entry name" value="QCR10"/>
    <property type="match status" value="1"/>
</dbReference>
<dbReference type="Proteomes" id="UP000007796">
    <property type="component" value="Unassembled WGS sequence"/>
</dbReference>
<protein>
    <submittedName>
        <fullName evidence="1">Uncharacterized protein</fullName>
    </submittedName>
</protein>
<dbReference type="HOGENOM" id="CLU_152072_0_0_1"/>
<sequence length="89" mass="9746">MPFATPIMRSSSYKSLYGPKYHSQPNYKGITSKQVVRFGIQTGPFAVAAAVAALFYTSGIPRIQTDILQKIPVVGSYFTKEVNPADSPF</sequence>
<organism evidence="2">
    <name type="scientific">Grosmannia clavigera (strain kw1407 / UAMH 11150)</name>
    <name type="common">Blue stain fungus</name>
    <name type="synonym">Graphiocladiella clavigera</name>
    <dbReference type="NCBI Taxonomy" id="655863"/>
    <lineage>
        <taxon>Eukaryota</taxon>
        <taxon>Fungi</taxon>
        <taxon>Dikarya</taxon>
        <taxon>Ascomycota</taxon>
        <taxon>Pezizomycotina</taxon>
        <taxon>Sordariomycetes</taxon>
        <taxon>Sordariomycetidae</taxon>
        <taxon>Ophiostomatales</taxon>
        <taxon>Ophiostomataceae</taxon>
        <taxon>Leptographium</taxon>
    </lineage>
</organism>
<dbReference type="GO" id="GO:0006122">
    <property type="term" value="P:mitochondrial electron transport, ubiquinol to cytochrome c"/>
    <property type="evidence" value="ECO:0007669"/>
    <property type="project" value="InterPro"/>
</dbReference>
<gene>
    <name evidence="1" type="ORF">CMQ_4217</name>
</gene>
<dbReference type="GO" id="GO:0005739">
    <property type="term" value="C:mitochondrion"/>
    <property type="evidence" value="ECO:0007669"/>
    <property type="project" value="GOC"/>
</dbReference>
<dbReference type="RefSeq" id="XP_014175630.1">
    <property type="nucleotide sequence ID" value="XM_014320155.1"/>
</dbReference>
<reference evidence="1 2" key="1">
    <citation type="journal article" date="2011" name="Proc. Natl. Acad. Sci. U.S.A.">
        <title>Genome and transcriptome analyses of the mountain pine beetle-fungal symbiont Grosmannia clavigera, a lodgepole pine pathogen.</title>
        <authorList>
            <person name="DiGuistini S."/>
            <person name="Wang Y."/>
            <person name="Liao N.Y."/>
            <person name="Taylor G."/>
            <person name="Tanguay P."/>
            <person name="Feau N."/>
            <person name="Henrissat B."/>
            <person name="Chan S.K."/>
            <person name="Hesse-Orce U."/>
            <person name="Alamouti S.M."/>
            <person name="Tsui C.K.M."/>
            <person name="Docking R.T."/>
            <person name="Levasseur A."/>
            <person name="Haridas S."/>
            <person name="Robertson G."/>
            <person name="Birol I."/>
            <person name="Holt R.A."/>
            <person name="Marra M.A."/>
            <person name="Hamelin R.C."/>
            <person name="Hirst M."/>
            <person name="Jones S.J.M."/>
            <person name="Bohlmann J."/>
            <person name="Breuil C."/>
        </authorList>
    </citation>
    <scope>NUCLEOTIDE SEQUENCE [LARGE SCALE GENOMIC DNA]</scope>
    <source>
        <strain evidence="2">kw1407 / UAMH 11150</strain>
    </source>
</reference>
<dbReference type="EMBL" id="GL629735">
    <property type="protein sequence ID" value="EFX06148.1"/>
    <property type="molecule type" value="Genomic_DNA"/>
</dbReference>
<name>F0X889_GROCL</name>
<accession>F0X889</accession>